<name>A0ABV8RHM0_9SPHN</name>
<reference evidence="2" key="1">
    <citation type="journal article" date="2019" name="Int. J. Syst. Evol. Microbiol.">
        <title>The Global Catalogue of Microorganisms (GCM) 10K type strain sequencing project: providing services to taxonomists for standard genome sequencing and annotation.</title>
        <authorList>
            <consortium name="The Broad Institute Genomics Platform"/>
            <consortium name="The Broad Institute Genome Sequencing Center for Infectious Disease"/>
            <person name="Wu L."/>
            <person name="Ma J."/>
        </authorList>
    </citation>
    <scope>NUCLEOTIDE SEQUENCE [LARGE SCALE GENOMIC DNA]</scope>
    <source>
        <strain evidence="2">CECT 8531</strain>
    </source>
</reference>
<evidence type="ECO:0000313" key="1">
    <source>
        <dbReference type="EMBL" id="MFC4292748.1"/>
    </source>
</evidence>
<dbReference type="EMBL" id="JBHSDH010000013">
    <property type="protein sequence ID" value="MFC4292748.1"/>
    <property type="molecule type" value="Genomic_DNA"/>
</dbReference>
<dbReference type="SUPFAM" id="SSF81935">
    <property type="entry name" value="N-terminal domain of bifunctional PutA protein"/>
    <property type="match status" value="1"/>
</dbReference>
<dbReference type="Proteomes" id="UP001595887">
    <property type="component" value="Unassembled WGS sequence"/>
</dbReference>
<gene>
    <name evidence="1" type="ORF">ACFOWX_10020</name>
</gene>
<dbReference type="RefSeq" id="WP_381423695.1">
    <property type="nucleotide sequence ID" value="NZ_JBHSDH010000013.1"/>
</dbReference>
<accession>A0ABV8RHM0</accession>
<organism evidence="1 2">
    <name type="scientific">Sphingorhabdus arenilitoris</name>
    <dbReference type="NCBI Taxonomy" id="1490041"/>
    <lineage>
        <taxon>Bacteria</taxon>
        <taxon>Pseudomonadati</taxon>
        <taxon>Pseudomonadota</taxon>
        <taxon>Alphaproteobacteria</taxon>
        <taxon>Sphingomonadales</taxon>
        <taxon>Sphingomonadaceae</taxon>
        <taxon>Sphingorhabdus</taxon>
    </lineage>
</organism>
<protein>
    <submittedName>
        <fullName evidence="1">Uncharacterized protein</fullName>
    </submittedName>
</protein>
<keyword evidence="2" id="KW-1185">Reference proteome</keyword>
<comment type="caution">
    <text evidence="1">The sequence shown here is derived from an EMBL/GenBank/DDBJ whole genome shotgun (WGS) entry which is preliminary data.</text>
</comment>
<dbReference type="InterPro" id="IPR024089">
    <property type="entry name" value="PRODH_PutA_dom_I/II"/>
</dbReference>
<sequence length="31" mass="3601">MPDPDTADLLISDKLTGADWRAHKSNRRAYW</sequence>
<dbReference type="Gene3D" id="1.10.2060.10">
    <property type="entry name" value="PutA proline dehydrogenase (PRODH), domain 2"/>
    <property type="match status" value="1"/>
</dbReference>
<proteinExistence type="predicted"/>
<evidence type="ECO:0000313" key="2">
    <source>
        <dbReference type="Proteomes" id="UP001595887"/>
    </source>
</evidence>